<dbReference type="Pfam" id="PF00436">
    <property type="entry name" value="SSB"/>
    <property type="match status" value="1"/>
</dbReference>
<evidence type="ECO:0000313" key="4">
    <source>
        <dbReference type="EMBL" id="CAB4723823.1"/>
    </source>
</evidence>
<dbReference type="GO" id="GO:0003697">
    <property type="term" value="F:single-stranded DNA binding"/>
    <property type="evidence" value="ECO:0007669"/>
    <property type="project" value="InterPro"/>
</dbReference>
<protein>
    <submittedName>
        <fullName evidence="9">Unannotated protein</fullName>
    </submittedName>
</protein>
<dbReference type="InterPro" id="IPR012340">
    <property type="entry name" value="NA-bd_OB-fold"/>
</dbReference>
<dbReference type="EMBL" id="CAFBOC010000012">
    <property type="protein sequence ID" value="CAB4981258.1"/>
    <property type="molecule type" value="Genomic_DNA"/>
</dbReference>
<accession>A0A6J7MMN5</accession>
<dbReference type="EMBL" id="CAEZZW010000005">
    <property type="protein sequence ID" value="CAB4782014.1"/>
    <property type="molecule type" value="Genomic_DNA"/>
</dbReference>
<dbReference type="EMBL" id="CAESAE010000009">
    <property type="protein sequence ID" value="CAB4344000.1"/>
    <property type="molecule type" value="Genomic_DNA"/>
</dbReference>
<dbReference type="EMBL" id="CAFBLD010000007">
    <property type="protein sequence ID" value="CAB4870807.1"/>
    <property type="molecule type" value="Genomic_DNA"/>
</dbReference>
<evidence type="ECO:0000313" key="8">
    <source>
        <dbReference type="EMBL" id="CAB4950210.1"/>
    </source>
</evidence>
<dbReference type="AlphaFoldDB" id="A0A6J7MMN5"/>
<organism evidence="9">
    <name type="scientific">freshwater metagenome</name>
    <dbReference type="NCBI Taxonomy" id="449393"/>
    <lineage>
        <taxon>unclassified sequences</taxon>
        <taxon>metagenomes</taxon>
        <taxon>ecological metagenomes</taxon>
    </lineage>
</organism>
<evidence type="ECO:0000313" key="6">
    <source>
        <dbReference type="EMBL" id="CAB4824052.1"/>
    </source>
</evidence>
<dbReference type="PROSITE" id="PS50935">
    <property type="entry name" value="SSB"/>
    <property type="match status" value="1"/>
</dbReference>
<dbReference type="EMBL" id="CAFABH010000005">
    <property type="protein sequence ID" value="CAB4824052.1"/>
    <property type="molecule type" value="Genomic_DNA"/>
</dbReference>
<keyword evidence="1" id="KW-0238">DNA-binding</keyword>
<dbReference type="SUPFAM" id="SSF50249">
    <property type="entry name" value="Nucleic acid-binding proteins"/>
    <property type="match status" value="1"/>
</dbReference>
<evidence type="ECO:0000313" key="2">
    <source>
        <dbReference type="EMBL" id="CAB4344000.1"/>
    </source>
</evidence>
<dbReference type="EMBL" id="CAEZYM010000005">
    <property type="protein sequence ID" value="CAB4723823.1"/>
    <property type="molecule type" value="Genomic_DNA"/>
</dbReference>
<evidence type="ECO:0000313" key="5">
    <source>
        <dbReference type="EMBL" id="CAB4782014.1"/>
    </source>
</evidence>
<evidence type="ECO:0000313" key="7">
    <source>
        <dbReference type="EMBL" id="CAB4870807.1"/>
    </source>
</evidence>
<evidence type="ECO:0000313" key="3">
    <source>
        <dbReference type="EMBL" id="CAB4696655.1"/>
    </source>
</evidence>
<name>A0A6J7MMN5_9ZZZZ</name>
<reference evidence="9" key="1">
    <citation type="submission" date="2020-05" db="EMBL/GenBank/DDBJ databases">
        <authorList>
            <person name="Chiriac C."/>
            <person name="Salcher M."/>
            <person name="Ghai R."/>
            <person name="Kavagutti S V."/>
        </authorList>
    </citation>
    <scope>NUCLEOTIDE SEQUENCE</scope>
</reference>
<sequence length="110" mass="12290">MISASKIEAASDYSRNETLLHGRVSGEPTVKEMPSGDTVVEFRIVVRRDGRNGVNTLDIAAWSGPSRRTALTLRDGEWVEVIGAIHRRFWQGAQGLASRWQVEASELRRI</sequence>
<dbReference type="Gene3D" id="2.40.50.140">
    <property type="entry name" value="Nucleic acid-binding proteins"/>
    <property type="match status" value="1"/>
</dbReference>
<dbReference type="InterPro" id="IPR000424">
    <property type="entry name" value="Primosome_PriB/ssb"/>
</dbReference>
<dbReference type="EMBL" id="CAEZXO010000006">
    <property type="protein sequence ID" value="CAB4696655.1"/>
    <property type="molecule type" value="Genomic_DNA"/>
</dbReference>
<evidence type="ECO:0000256" key="1">
    <source>
        <dbReference type="ARBA" id="ARBA00023125"/>
    </source>
</evidence>
<evidence type="ECO:0000313" key="9">
    <source>
        <dbReference type="EMBL" id="CAB4981258.1"/>
    </source>
</evidence>
<gene>
    <name evidence="3" type="ORF">UFOPK2510_01038</name>
    <name evidence="4" type="ORF">UFOPK2718_00728</name>
    <name evidence="5" type="ORF">UFOPK2936_00997</name>
    <name evidence="6" type="ORF">UFOPK3174_00416</name>
    <name evidence="7" type="ORF">UFOPK3328_01043</name>
    <name evidence="8" type="ORF">UFOPK3779_01149</name>
    <name evidence="9" type="ORF">UFOPK3913_01151</name>
    <name evidence="2" type="ORF">UFOPK4107_01326</name>
</gene>
<proteinExistence type="predicted"/>
<dbReference type="EMBL" id="CAFBNH010000006">
    <property type="protein sequence ID" value="CAB4950210.1"/>
    <property type="molecule type" value="Genomic_DNA"/>
</dbReference>